<keyword evidence="2 5" id="KW-0812">Transmembrane</keyword>
<sequence>MATSILDRTAAPAAKTALGAPNPGRRRINRTLKYALLMLFVVIVLIPAYVLFITSFKGSADADPSRAWFLPTTWETGGWAKAWTTLAPALGRTYALVVPAAIISATLGSINGYVLSKWRFPGANVVFTLILFGMFIPYQAVMIPLTQLMSNLGVPQGVPSLMLLHIVYGLPICTLIFRNYYESVPSELIEAARMDGAGILRTYASVIFPVSAPGFVVVLIWQFTSAWNDYLFAAFFSSGRNGPVTIALSFLAGGQLTDYGGLHGRRADRLGADASRLHPAGQVLCRRADERFGQGLTRFATQDPAWGRSPVRRAPPRFFARACAGSRPGQPPEAARAWSPKPGNARFPASPGILADRASPGKPVPAGRRPHRNRVVVHPQLSTDCKYQPRGP</sequence>
<dbReference type="InterPro" id="IPR035906">
    <property type="entry name" value="MetI-like_sf"/>
</dbReference>
<evidence type="ECO:0000256" key="3">
    <source>
        <dbReference type="ARBA" id="ARBA00022989"/>
    </source>
</evidence>
<evidence type="ECO:0000256" key="2">
    <source>
        <dbReference type="ARBA" id="ARBA00022692"/>
    </source>
</evidence>
<evidence type="ECO:0000313" key="8">
    <source>
        <dbReference type="EMBL" id="MBP2375499.1"/>
    </source>
</evidence>
<evidence type="ECO:0000256" key="1">
    <source>
        <dbReference type="ARBA" id="ARBA00004141"/>
    </source>
</evidence>
<name>A0ABS4WH12_9MICC</name>
<feature type="transmembrane region" description="Helical" evidence="5">
    <location>
        <begin position="93"/>
        <end position="115"/>
    </location>
</feature>
<keyword evidence="9" id="KW-1185">Reference proteome</keyword>
<dbReference type="CDD" id="cd06261">
    <property type="entry name" value="TM_PBP2"/>
    <property type="match status" value="1"/>
</dbReference>
<gene>
    <name evidence="8" type="ORF">JOF46_003411</name>
</gene>
<evidence type="ECO:0000256" key="4">
    <source>
        <dbReference type="ARBA" id="ARBA00023136"/>
    </source>
</evidence>
<evidence type="ECO:0000256" key="6">
    <source>
        <dbReference type="SAM" id="MobiDB-lite"/>
    </source>
</evidence>
<dbReference type="Gene3D" id="1.10.3720.10">
    <property type="entry name" value="MetI-like"/>
    <property type="match status" value="1"/>
</dbReference>
<accession>A0ABS4WH12</accession>
<comment type="subcellular location">
    <subcellularLocation>
        <location evidence="5">Cell membrane</location>
        <topology evidence="5">Multi-pass membrane protein</topology>
    </subcellularLocation>
    <subcellularLocation>
        <location evidence="1">Membrane</location>
        <topology evidence="1">Multi-pass membrane protein</topology>
    </subcellularLocation>
</comment>
<evidence type="ECO:0000313" key="9">
    <source>
        <dbReference type="Proteomes" id="UP000766570"/>
    </source>
</evidence>
<dbReference type="Pfam" id="PF00528">
    <property type="entry name" value="BPD_transp_1"/>
    <property type="match status" value="1"/>
</dbReference>
<feature type="transmembrane region" description="Helical" evidence="5">
    <location>
        <begin position="161"/>
        <end position="181"/>
    </location>
</feature>
<comment type="caution">
    <text evidence="8">The sequence shown here is derived from an EMBL/GenBank/DDBJ whole genome shotgun (WGS) entry which is preliminary data.</text>
</comment>
<comment type="similarity">
    <text evidence="5">Belongs to the binding-protein-dependent transport system permease family.</text>
</comment>
<dbReference type="SUPFAM" id="SSF161098">
    <property type="entry name" value="MetI-like"/>
    <property type="match status" value="1"/>
</dbReference>
<keyword evidence="4 5" id="KW-0472">Membrane</keyword>
<evidence type="ECO:0000256" key="5">
    <source>
        <dbReference type="RuleBase" id="RU363032"/>
    </source>
</evidence>
<keyword evidence="3 5" id="KW-1133">Transmembrane helix</keyword>
<organism evidence="8 9">
    <name type="scientific">Paeniglutamicibacter psychrophenolicus</name>
    <dbReference type="NCBI Taxonomy" id="257454"/>
    <lineage>
        <taxon>Bacteria</taxon>
        <taxon>Bacillati</taxon>
        <taxon>Actinomycetota</taxon>
        <taxon>Actinomycetes</taxon>
        <taxon>Micrococcales</taxon>
        <taxon>Micrococcaceae</taxon>
        <taxon>Paeniglutamicibacter</taxon>
    </lineage>
</organism>
<keyword evidence="5" id="KW-0813">Transport</keyword>
<dbReference type="PANTHER" id="PTHR43879">
    <property type="entry name" value="ABC TRANSPORTER PERMEASE PROTEIN"/>
    <property type="match status" value="1"/>
</dbReference>
<dbReference type="PROSITE" id="PS50928">
    <property type="entry name" value="ABC_TM1"/>
    <property type="match status" value="1"/>
</dbReference>
<dbReference type="PANTHER" id="PTHR43879:SF1">
    <property type="entry name" value="GLUCOSE IMPORT SYSTEM PERMEASE PROTEIN GLCU"/>
    <property type="match status" value="1"/>
</dbReference>
<protein>
    <submittedName>
        <fullName evidence="8">ABC-type glycerol-3-phosphate transport system permease component</fullName>
    </submittedName>
</protein>
<feature type="transmembrane region" description="Helical" evidence="5">
    <location>
        <begin position="122"/>
        <end position="141"/>
    </location>
</feature>
<dbReference type="EMBL" id="JAGIOE010000001">
    <property type="protein sequence ID" value="MBP2375499.1"/>
    <property type="molecule type" value="Genomic_DNA"/>
</dbReference>
<dbReference type="InterPro" id="IPR000515">
    <property type="entry name" value="MetI-like"/>
</dbReference>
<reference evidence="8 9" key="1">
    <citation type="submission" date="2021-03" db="EMBL/GenBank/DDBJ databases">
        <title>Sequencing the genomes of 1000 actinobacteria strains.</title>
        <authorList>
            <person name="Klenk H.-P."/>
        </authorList>
    </citation>
    <scope>NUCLEOTIDE SEQUENCE [LARGE SCALE GENOMIC DNA]</scope>
    <source>
        <strain evidence="8 9">DSM 15454</strain>
    </source>
</reference>
<feature type="transmembrane region" description="Helical" evidence="5">
    <location>
        <begin position="34"/>
        <end position="56"/>
    </location>
</feature>
<feature type="transmembrane region" description="Helical" evidence="5">
    <location>
        <begin position="202"/>
        <end position="224"/>
    </location>
</feature>
<evidence type="ECO:0000259" key="7">
    <source>
        <dbReference type="PROSITE" id="PS50928"/>
    </source>
</evidence>
<dbReference type="Proteomes" id="UP000766570">
    <property type="component" value="Unassembled WGS sequence"/>
</dbReference>
<feature type="domain" description="ABC transmembrane type-1" evidence="7">
    <location>
        <begin position="90"/>
        <end position="288"/>
    </location>
</feature>
<feature type="region of interest" description="Disordered" evidence="6">
    <location>
        <begin position="324"/>
        <end position="392"/>
    </location>
</feature>
<proteinExistence type="inferred from homology"/>